<proteinExistence type="predicted"/>
<sequence length="301" mass="33052">MLVLASACMSGLRWALTQIMLKKNKRTKNPILTILYISPGMCLTLIIFGSFIEGFRNFFHSPIWTEKGIVLTIALIIIPGLLAFFMTLSEFILLSNASLLTLSIAGIFKELLTIFMGWLVFGDKLSFINIIGLTITLGDIIWYNFYRFEQQKEINDAKIAVSNASLSSSAGNTSETVNKNDDTYDVQYELNDTEDNYNNNYNYNYNHDKEIGSVNMDMTNTSGNTSTNNNTTTASANTTNANLNNTGNNGNDSSTGGVGISVRNDVGDSIVESIELNHLNVGKSRGASSSSYIIDSESKAK</sequence>
<evidence type="ECO:0000259" key="7">
    <source>
        <dbReference type="Pfam" id="PF03151"/>
    </source>
</evidence>
<dbReference type="EMBL" id="BSXN01002376">
    <property type="protein sequence ID" value="GME76419.1"/>
    <property type="molecule type" value="Genomic_DNA"/>
</dbReference>
<feature type="region of interest" description="Disordered" evidence="5">
    <location>
        <begin position="282"/>
        <end position="301"/>
    </location>
</feature>
<reference evidence="8" key="1">
    <citation type="submission" date="2023-04" db="EMBL/GenBank/DDBJ databases">
        <title>Candida boidinii NBRC 10035.</title>
        <authorList>
            <person name="Ichikawa N."/>
            <person name="Sato H."/>
            <person name="Tonouchi N."/>
        </authorList>
    </citation>
    <scope>NUCLEOTIDE SEQUENCE</scope>
    <source>
        <strain evidence="8">NBRC 10035</strain>
    </source>
</reference>
<evidence type="ECO:0000313" key="9">
    <source>
        <dbReference type="Proteomes" id="UP001165120"/>
    </source>
</evidence>
<dbReference type="AlphaFoldDB" id="A0A9W6WIY4"/>
<feature type="transmembrane region" description="Helical" evidence="6">
    <location>
        <begin position="127"/>
        <end position="146"/>
    </location>
</feature>
<dbReference type="GO" id="GO:0016020">
    <property type="term" value="C:membrane"/>
    <property type="evidence" value="ECO:0007669"/>
    <property type="project" value="UniProtKB-SubCell"/>
</dbReference>
<feature type="transmembrane region" description="Helical" evidence="6">
    <location>
        <begin position="69"/>
        <end position="88"/>
    </location>
</feature>
<keyword evidence="2 6" id="KW-0812">Transmembrane</keyword>
<keyword evidence="9" id="KW-1185">Reference proteome</keyword>
<evidence type="ECO:0000313" key="8">
    <source>
        <dbReference type="EMBL" id="GME76419.1"/>
    </source>
</evidence>
<evidence type="ECO:0000256" key="1">
    <source>
        <dbReference type="ARBA" id="ARBA00004141"/>
    </source>
</evidence>
<feature type="compositionally biased region" description="Low complexity" evidence="5">
    <location>
        <begin position="284"/>
        <end position="295"/>
    </location>
</feature>
<gene>
    <name evidence="8" type="ORF">Cboi02_000516700</name>
</gene>
<accession>A0A9W6WIY4</accession>
<dbReference type="Pfam" id="PF03151">
    <property type="entry name" value="TPT"/>
    <property type="match status" value="1"/>
</dbReference>
<feature type="domain" description="Sugar phosphate transporter" evidence="7">
    <location>
        <begin position="2"/>
        <end position="144"/>
    </location>
</feature>
<dbReference type="Proteomes" id="UP001165120">
    <property type="component" value="Unassembled WGS sequence"/>
</dbReference>
<protein>
    <submittedName>
        <fullName evidence="8">Unnamed protein product</fullName>
    </submittedName>
</protein>
<comment type="caution">
    <text evidence="8">The sequence shown here is derived from an EMBL/GenBank/DDBJ whole genome shotgun (WGS) entry which is preliminary data.</text>
</comment>
<evidence type="ECO:0000256" key="3">
    <source>
        <dbReference type="ARBA" id="ARBA00022989"/>
    </source>
</evidence>
<keyword evidence="4 6" id="KW-0472">Membrane</keyword>
<evidence type="ECO:0000256" key="2">
    <source>
        <dbReference type="ARBA" id="ARBA00022692"/>
    </source>
</evidence>
<feature type="transmembrane region" description="Helical" evidence="6">
    <location>
        <begin position="30"/>
        <end position="49"/>
    </location>
</feature>
<comment type="subcellular location">
    <subcellularLocation>
        <location evidence="1">Membrane</location>
        <topology evidence="1">Multi-pass membrane protein</topology>
    </subcellularLocation>
</comment>
<keyword evidence="3 6" id="KW-1133">Transmembrane helix</keyword>
<dbReference type="PANTHER" id="PTHR11132">
    <property type="entry name" value="SOLUTE CARRIER FAMILY 35"/>
    <property type="match status" value="1"/>
</dbReference>
<dbReference type="InterPro" id="IPR004853">
    <property type="entry name" value="Sugar_P_trans_dom"/>
</dbReference>
<evidence type="ECO:0000256" key="5">
    <source>
        <dbReference type="SAM" id="MobiDB-lite"/>
    </source>
</evidence>
<feature type="transmembrane region" description="Helical" evidence="6">
    <location>
        <begin position="100"/>
        <end position="121"/>
    </location>
</feature>
<name>A0A9W6WIY4_CANBO</name>
<evidence type="ECO:0000256" key="4">
    <source>
        <dbReference type="ARBA" id="ARBA00023136"/>
    </source>
</evidence>
<dbReference type="InterPro" id="IPR050186">
    <property type="entry name" value="TPT_transporter"/>
</dbReference>
<evidence type="ECO:0000256" key="6">
    <source>
        <dbReference type="SAM" id="Phobius"/>
    </source>
</evidence>
<organism evidence="8 9">
    <name type="scientific">Candida boidinii</name>
    <name type="common">Yeast</name>
    <dbReference type="NCBI Taxonomy" id="5477"/>
    <lineage>
        <taxon>Eukaryota</taxon>
        <taxon>Fungi</taxon>
        <taxon>Dikarya</taxon>
        <taxon>Ascomycota</taxon>
        <taxon>Saccharomycotina</taxon>
        <taxon>Pichiomycetes</taxon>
        <taxon>Pichiales</taxon>
        <taxon>Pichiaceae</taxon>
        <taxon>Ogataea</taxon>
        <taxon>Ogataea/Candida clade</taxon>
    </lineage>
</organism>